<feature type="domain" description="6-phosphogluconate dehydrogenase NADP-binding" evidence="5">
    <location>
        <begin position="1"/>
        <end position="145"/>
    </location>
</feature>
<dbReference type="InterPro" id="IPR013328">
    <property type="entry name" value="6PGD_dom2"/>
</dbReference>
<dbReference type="SUPFAM" id="SSF48179">
    <property type="entry name" value="6-phosphogluconate dehydrogenase C-terminal domain-like"/>
    <property type="match status" value="1"/>
</dbReference>
<keyword evidence="8" id="KW-1185">Reference proteome</keyword>
<dbReference type="PIRSF" id="PIRSF000103">
    <property type="entry name" value="HIBADH"/>
    <property type="match status" value="1"/>
</dbReference>
<protein>
    <submittedName>
        <fullName evidence="7">3-hydroxyisobutyrate dehydrogenase</fullName>
    </submittedName>
</protein>
<dbReference type="EMBL" id="CP015622">
    <property type="protein sequence ID" value="ANE05270.1"/>
    <property type="molecule type" value="Genomic_DNA"/>
</dbReference>
<proteinExistence type="inferred from homology"/>
<dbReference type="SUPFAM" id="SSF51735">
    <property type="entry name" value="NAD(P)-binding Rossmann-fold domains"/>
    <property type="match status" value="1"/>
</dbReference>
<feature type="domain" description="3-hydroxyisobutyrate dehydrogenase-like NAD-binding" evidence="6">
    <location>
        <begin position="153"/>
        <end position="268"/>
    </location>
</feature>
<dbReference type="InterPro" id="IPR029154">
    <property type="entry name" value="HIBADH-like_NADP-bd"/>
</dbReference>
<organism evidence="7 8">
    <name type="scientific">Corynebacterium crudilactis</name>
    <dbReference type="NCBI Taxonomy" id="1652495"/>
    <lineage>
        <taxon>Bacteria</taxon>
        <taxon>Bacillati</taxon>
        <taxon>Actinomycetota</taxon>
        <taxon>Actinomycetes</taxon>
        <taxon>Mycobacteriales</taxon>
        <taxon>Corynebacteriaceae</taxon>
        <taxon>Corynebacterium</taxon>
    </lineage>
</organism>
<dbReference type="InterPro" id="IPR006115">
    <property type="entry name" value="6PGDH_NADP-bd"/>
</dbReference>
<accession>A0A172QXA9</accession>
<evidence type="ECO:0000313" key="7">
    <source>
        <dbReference type="EMBL" id="ANE05270.1"/>
    </source>
</evidence>
<evidence type="ECO:0000256" key="2">
    <source>
        <dbReference type="ARBA" id="ARBA00023002"/>
    </source>
</evidence>
<dbReference type="KEGG" id="ccjz:ccrud_04470"/>
<evidence type="ECO:0000313" key="8">
    <source>
        <dbReference type="Proteomes" id="UP000076929"/>
    </source>
</evidence>
<dbReference type="InterPro" id="IPR015815">
    <property type="entry name" value="HIBADH-related"/>
</dbReference>
<keyword evidence="2" id="KW-0560">Oxidoreductase</keyword>
<evidence type="ECO:0000256" key="3">
    <source>
        <dbReference type="ARBA" id="ARBA00023027"/>
    </source>
</evidence>
<dbReference type="GO" id="GO:0050661">
    <property type="term" value="F:NADP binding"/>
    <property type="evidence" value="ECO:0007669"/>
    <property type="project" value="InterPro"/>
</dbReference>
<name>A0A172QXA9_9CORY</name>
<dbReference type="OrthoDB" id="3185659at2"/>
<reference evidence="7 8" key="1">
    <citation type="submission" date="2016-05" db="EMBL/GenBank/DDBJ databases">
        <title>Complete genome sequence of Corynebacterium crudilactis, a new Corynebacterium species isolated from raw cow's milk.</title>
        <authorList>
            <person name="Christian R."/>
            <person name="Zimmermann J."/>
            <person name="Lipski A."/>
            <person name="Kalinowski J."/>
        </authorList>
    </citation>
    <scope>NUCLEOTIDE SEQUENCE [LARGE SCALE GENOMIC DNA]</scope>
    <source>
        <strain evidence="7 8">JZ16</strain>
    </source>
</reference>
<evidence type="ECO:0000259" key="6">
    <source>
        <dbReference type="Pfam" id="PF14833"/>
    </source>
</evidence>
<dbReference type="PANTHER" id="PTHR43060:SF15">
    <property type="entry name" value="3-HYDROXYISOBUTYRATE DEHYDROGENASE-LIKE 1, MITOCHONDRIAL-RELATED"/>
    <property type="match status" value="1"/>
</dbReference>
<comment type="similarity">
    <text evidence="1">Belongs to the HIBADH-related family.</text>
</comment>
<dbReference type="STRING" id="1652495.ccrud_04470"/>
<evidence type="ECO:0000256" key="4">
    <source>
        <dbReference type="PIRSR" id="PIRSR000103-1"/>
    </source>
</evidence>
<dbReference type="Gene3D" id="1.10.1040.10">
    <property type="entry name" value="N-(1-d-carboxylethyl)-l-norvaline Dehydrogenase, domain 2"/>
    <property type="match status" value="1"/>
</dbReference>
<dbReference type="Proteomes" id="UP000076929">
    <property type="component" value="Chromosome"/>
</dbReference>
<dbReference type="InterPro" id="IPR036291">
    <property type="entry name" value="NAD(P)-bd_dom_sf"/>
</dbReference>
<dbReference type="Gene3D" id="3.40.50.720">
    <property type="entry name" value="NAD(P)-binding Rossmann-like Domain"/>
    <property type="match status" value="1"/>
</dbReference>
<dbReference type="PANTHER" id="PTHR43060">
    <property type="entry name" value="3-HYDROXYISOBUTYRATE DEHYDROGENASE-LIKE 1, MITOCHONDRIAL-RELATED"/>
    <property type="match status" value="1"/>
</dbReference>
<dbReference type="Pfam" id="PF14833">
    <property type="entry name" value="NAD_binding_11"/>
    <property type="match status" value="1"/>
</dbReference>
<keyword evidence="3" id="KW-0520">NAD</keyword>
<dbReference type="AlphaFoldDB" id="A0A172QXA9"/>
<sequence>MGVPMARRLLEAGCDVAIHSRSKRKELTDLGVAYVATPLELAQQASRILVMLPDLPQLEPMLEGPDSLLAAGQELLIMVGSTSSAVRLRALADGVVKASDGLVEIIDCPVSGGVEGARRGTLSIMVGGRDDQYARAQSALSPCGTVHHLGPLGAGEVTKACNQMIVSATMLALGEATVLAERSGIEPAKLLEVLAGGYAGSTLLDSKKDKLIADSYEPGGIAAYMVKDLGFAADIAEATDTVTVLLPQLQAAYTELVDAGMGDEDLAVVRKFISRRAT</sequence>
<dbReference type="GO" id="GO:0051287">
    <property type="term" value="F:NAD binding"/>
    <property type="evidence" value="ECO:0007669"/>
    <property type="project" value="InterPro"/>
</dbReference>
<evidence type="ECO:0000259" key="5">
    <source>
        <dbReference type="Pfam" id="PF03446"/>
    </source>
</evidence>
<evidence type="ECO:0000256" key="1">
    <source>
        <dbReference type="ARBA" id="ARBA00009080"/>
    </source>
</evidence>
<dbReference type="InterPro" id="IPR008927">
    <property type="entry name" value="6-PGluconate_DH-like_C_sf"/>
</dbReference>
<feature type="active site" evidence="4">
    <location>
        <position position="159"/>
    </location>
</feature>
<dbReference type="Pfam" id="PF03446">
    <property type="entry name" value="NAD_binding_2"/>
    <property type="match status" value="1"/>
</dbReference>
<gene>
    <name evidence="7" type="ORF">ccrud_04470</name>
</gene>
<dbReference type="GO" id="GO:0016491">
    <property type="term" value="F:oxidoreductase activity"/>
    <property type="evidence" value="ECO:0007669"/>
    <property type="project" value="UniProtKB-KW"/>
</dbReference>